<dbReference type="PANTHER" id="PTHR46009">
    <property type="entry name" value="VACUOLAR PROTEIN SORTING-ASSOCIATED PROTEIN VTA1 HOMOLOG"/>
    <property type="match status" value="1"/>
</dbReference>
<dbReference type="STRING" id="658196.A0A397SGS4"/>
<comment type="similarity">
    <text evidence="3">Belongs to the VTA1 family.</text>
</comment>
<keyword evidence="4" id="KW-0813">Transport</keyword>
<feature type="compositionally biased region" description="Polar residues" evidence="9">
    <location>
        <begin position="347"/>
        <end position="381"/>
    </location>
</feature>
<dbReference type="EMBL" id="QKYT01000429">
    <property type="protein sequence ID" value="RIA85393.1"/>
    <property type="molecule type" value="Genomic_DNA"/>
</dbReference>
<comment type="caution">
    <text evidence="12">The sequence shown here is derived from an EMBL/GenBank/DDBJ whole genome shotgun (WGS) entry which is preliminary data.</text>
</comment>
<evidence type="ECO:0000256" key="9">
    <source>
        <dbReference type="SAM" id="MobiDB-lite"/>
    </source>
</evidence>
<dbReference type="AlphaFoldDB" id="A0A397SGS4"/>
<evidence type="ECO:0000256" key="1">
    <source>
        <dbReference type="ARBA" id="ARBA00004481"/>
    </source>
</evidence>
<dbReference type="GO" id="GO:0032511">
    <property type="term" value="P:late endosome to vacuole transport via multivesicular body sorting pathway"/>
    <property type="evidence" value="ECO:0007669"/>
    <property type="project" value="InterPro"/>
</dbReference>
<evidence type="ECO:0000259" key="10">
    <source>
        <dbReference type="Pfam" id="PF04652"/>
    </source>
</evidence>
<dbReference type="InterPro" id="IPR023175">
    <property type="entry name" value="Vta1/CALS_N_sf"/>
</dbReference>
<evidence type="ECO:0000313" key="13">
    <source>
        <dbReference type="Proteomes" id="UP000265703"/>
    </source>
</evidence>
<sequence length="432" mass="47984">MDSLPPLPEELKFINPNLQRAQETRKREPVISYYCNYLAAKLALEKGTKSKESKTFLIKLLDMLEQEKKDLADNEAVTDDLVGEAYVDNFSQKVFTMADNEDRAGKATRSTAKTFLAASLYMELLKIFGDISPEIERKIKYAKWKAVDITKALKEGRTPVPGPPGGEPALQQQESEENNQKFPGIDQLPSAQTTSGPTTIVTNPPPSSDNDPFPLFPSAPVHNNSVPNVQDLVSSFEQIDIGKQVAPPLPPKVNDYAGNNINIFDNQFNQQPSQQPLAPEISPPPSANFYDMHQNYQQPSPPQPPSTLPHTGFTNDYAQPHHFQPQPLPQPPPPPQPPHNSFLPSPQTLSQNYIQPANPPLHQQPSFSAPLSSNQNYNMQPYPQLPAEIDPATVGTVQKYCKFANSALDYNDVKTAVDYLNKALEALKPYHK</sequence>
<feature type="domain" description="Vta1 C-terminal" evidence="11">
    <location>
        <begin position="396"/>
        <end position="427"/>
    </location>
</feature>
<keyword evidence="6" id="KW-0967">Endosome</keyword>
<dbReference type="Pfam" id="PF18097">
    <property type="entry name" value="Vta1_C"/>
    <property type="match status" value="1"/>
</dbReference>
<evidence type="ECO:0000256" key="7">
    <source>
        <dbReference type="ARBA" id="ARBA00022927"/>
    </source>
</evidence>
<evidence type="ECO:0000256" key="6">
    <source>
        <dbReference type="ARBA" id="ARBA00022753"/>
    </source>
</evidence>
<dbReference type="InterPro" id="IPR041212">
    <property type="entry name" value="Vta1_C"/>
</dbReference>
<dbReference type="GO" id="GO:0010008">
    <property type="term" value="C:endosome membrane"/>
    <property type="evidence" value="ECO:0007669"/>
    <property type="project" value="UniProtKB-SubCell"/>
</dbReference>
<accession>A0A397SGS4</accession>
<organism evidence="12 13">
    <name type="scientific">Glomus cerebriforme</name>
    <dbReference type="NCBI Taxonomy" id="658196"/>
    <lineage>
        <taxon>Eukaryota</taxon>
        <taxon>Fungi</taxon>
        <taxon>Fungi incertae sedis</taxon>
        <taxon>Mucoromycota</taxon>
        <taxon>Glomeromycotina</taxon>
        <taxon>Glomeromycetes</taxon>
        <taxon>Glomerales</taxon>
        <taxon>Glomeraceae</taxon>
        <taxon>Glomus</taxon>
    </lineage>
</organism>
<dbReference type="Gene3D" id="1.20.5.420">
    <property type="entry name" value="Immunoglobulin FC, subunit C"/>
    <property type="match status" value="1"/>
</dbReference>
<comment type="subcellular location">
    <subcellularLocation>
        <location evidence="2">Cytoplasm</location>
    </subcellularLocation>
    <subcellularLocation>
        <location evidence="1">Endosome membrane</location>
        <topology evidence="1">Peripheral membrane protein</topology>
    </subcellularLocation>
</comment>
<feature type="region of interest" description="Disordered" evidence="9">
    <location>
        <begin position="155"/>
        <end position="222"/>
    </location>
</feature>
<dbReference type="InterPro" id="IPR039431">
    <property type="entry name" value="Vta1/CALS_N"/>
</dbReference>
<name>A0A397SGS4_9GLOM</name>
<dbReference type="GO" id="GO:0005771">
    <property type="term" value="C:multivesicular body"/>
    <property type="evidence" value="ECO:0007669"/>
    <property type="project" value="TreeGrafter"/>
</dbReference>
<keyword evidence="13" id="KW-1185">Reference proteome</keyword>
<evidence type="ECO:0000256" key="5">
    <source>
        <dbReference type="ARBA" id="ARBA00022490"/>
    </source>
</evidence>
<dbReference type="GO" id="GO:0015031">
    <property type="term" value="P:protein transport"/>
    <property type="evidence" value="ECO:0007669"/>
    <property type="project" value="UniProtKB-KW"/>
</dbReference>
<reference evidence="12 13" key="1">
    <citation type="submission" date="2018-06" db="EMBL/GenBank/DDBJ databases">
        <title>Comparative genomics reveals the genomic features of Rhizophagus irregularis, R. cerebriforme, R. diaphanum and Gigaspora rosea, and their symbiotic lifestyle signature.</title>
        <authorList>
            <person name="Morin E."/>
            <person name="San Clemente H."/>
            <person name="Chen E.C.H."/>
            <person name="De La Providencia I."/>
            <person name="Hainaut M."/>
            <person name="Kuo A."/>
            <person name="Kohler A."/>
            <person name="Murat C."/>
            <person name="Tang N."/>
            <person name="Roy S."/>
            <person name="Loubradou J."/>
            <person name="Henrissat B."/>
            <person name="Grigoriev I.V."/>
            <person name="Corradi N."/>
            <person name="Roux C."/>
            <person name="Martin F.M."/>
        </authorList>
    </citation>
    <scope>NUCLEOTIDE SEQUENCE [LARGE SCALE GENOMIC DNA]</scope>
    <source>
        <strain evidence="12 13">DAOM 227022</strain>
    </source>
</reference>
<evidence type="ECO:0000256" key="8">
    <source>
        <dbReference type="ARBA" id="ARBA00023136"/>
    </source>
</evidence>
<feature type="compositionally biased region" description="Pro residues" evidence="9">
    <location>
        <begin position="326"/>
        <end position="338"/>
    </location>
</feature>
<dbReference type="PANTHER" id="PTHR46009:SF1">
    <property type="entry name" value="VACUOLAR PROTEIN SORTING-ASSOCIATED PROTEIN VTA1 HOMOLOG"/>
    <property type="match status" value="1"/>
</dbReference>
<feature type="region of interest" description="Disordered" evidence="9">
    <location>
        <begin position="266"/>
        <end position="384"/>
    </location>
</feature>
<proteinExistence type="inferred from homology"/>
<dbReference type="Proteomes" id="UP000265703">
    <property type="component" value="Unassembled WGS sequence"/>
</dbReference>
<dbReference type="Gene3D" id="1.25.40.270">
    <property type="entry name" value="Vacuolar protein sorting-associated protein vta1"/>
    <property type="match status" value="1"/>
</dbReference>
<feature type="compositionally biased region" description="Polar residues" evidence="9">
    <location>
        <begin position="308"/>
        <end position="317"/>
    </location>
</feature>
<feature type="domain" description="Vta1/callose synthase N-terminal" evidence="10">
    <location>
        <begin position="14"/>
        <end position="155"/>
    </location>
</feature>
<protein>
    <submittedName>
        <fullName evidence="12">Vta1 like-domain-containing protein</fullName>
    </submittedName>
</protein>
<evidence type="ECO:0000256" key="3">
    <source>
        <dbReference type="ARBA" id="ARBA00007895"/>
    </source>
</evidence>
<keyword evidence="7" id="KW-0653">Protein transport</keyword>
<evidence type="ECO:0000256" key="2">
    <source>
        <dbReference type="ARBA" id="ARBA00004496"/>
    </source>
</evidence>
<keyword evidence="5" id="KW-0963">Cytoplasm</keyword>
<evidence type="ECO:0000313" key="12">
    <source>
        <dbReference type="EMBL" id="RIA85393.1"/>
    </source>
</evidence>
<keyword evidence="8" id="KW-0472">Membrane</keyword>
<feature type="compositionally biased region" description="Polar residues" evidence="9">
    <location>
        <begin position="189"/>
        <end position="202"/>
    </location>
</feature>
<dbReference type="InterPro" id="IPR044538">
    <property type="entry name" value="Vta1-like"/>
</dbReference>
<dbReference type="OrthoDB" id="391137at2759"/>
<evidence type="ECO:0000256" key="4">
    <source>
        <dbReference type="ARBA" id="ARBA00022448"/>
    </source>
</evidence>
<gene>
    <name evidence="12" type="ORF">C1645_830873</name>
</gene>
<evidence type="ECO:0000259" key="11">
    <source>
        <dbReference type="Pfam" id="PF18097"/>
    </source>
</evidence>
<dbReference type="Pfam" id="PF04652">
    <property type="entry name" value="Vta1"/>
    <property type="match status" value="1"/>
</dbReference>